<feature type="compositionally biased region" description="Polar residues" evidence="6">
    <location>
        <begin position="507"/>
        <end position="519"/>
    </location>
</feature>
<evidence type="ECO:0000256" key="2">
    <source>
        <dbReference type="ARBA" id="ARBA00022723"/>
    </source>
</evidence>
<feature type="region of interest" description="Disordered" evidence="6">
    <location>
        <begin position="1980"/>
        <end position="2098"/>
    </location>
</feature>
<keyword evidence="2" id="KW-0479">Metal-binding</keyword>
<accession>A0A7R8W6T2</accession>
<dbReference type="Pfam" id="PF16207">
    <property type="entry name" value="RAWUL"/>
    <property type="match status" value="1"/>
</dbReference>
<feature type="compositionally biased region" description="Basic and acidic residues" evidence="6">
    <location>
        <begin position="1806"/>
        <end position="1820"/>
    </location>
</feature>
<dbReference type="InterPro" id="IPR032443">
    <property type="entry name" value="RAWUL"/>
</dbReference>
<feature type="compositionally biased region" description="Basic and acidic residues" evidence="6">
    <location>
        <begin position="1362"/>
        <end position="1371"/>
    </location>
</feature>
<feature type="compositionally biased region" description="Pro residues" evidence="6">
    <location>
        <begin position="703"/>
        <end position="712"/>
    </location>
</feature>
<feature type="region of interest" description="Disordered" evidence="6">
    <location>
        <begin position="2114"/>
        <end position="2308"/>
    </location>
</feature>
<evidence type="ECO:0000313" key="7">
    <source>
        <dbReference type="EMBL" id="CAD7226030.1"/>
    </source>
</evidence>
<feature type="compositionally biased region" description="Acidic residues" evidence="6">
    <location>
        <begin position="169"/>
        <end position="188"/>
    </location>
</feature>
<dbReference type="GO" id="GO:0000122">
    <property type="term" value="P:negative regulation of transcription by RNA polymerase II"/>
    <property type="evidence" value="ECO:0007669"/>
    <property type="project" value="TreeGrafter"/>
</dbReference>
<evidence type="ECO:0000256" key="4">
    <source>
        <dbReference type="ARBA" id="ARBA00022833"/>
    </source>
</evidence>
<keyword evidence="3" id="KW-0863">Zinc-finger</keyword>
<feature type="region of interest" description="Disordered" evidence="6">
    <location>
        <begin position="1573"/>
        <end position="1964"/>
    </location>
</feature>
<feature type="compositionally biased region" description="Basic and acidic residues" evidence="6">
    <location>
        <begin position="1899"/>
        <end position="1917"/>
    </location>
</feature>
<feature type="compositionally biased region" description="Pro residues" evidence="6">
    <location>
        <begin position="484"/>
        <end position="501"/>
    </location>
</feature>
<dbReference type="GO" id="GO:1990841">
    <property type="term" value="F:promoter-specific chromatin binding"/>
    <property type="evidence" value="ECO:0007669"/>
    <property type="project" value="TreeGrafter"/>
</dbReference>
<feature type="region of interest" description="Disordered" evidence="6">
    <location>
        <begin position="1526"/>
        <end position="1560"/>
    </location>
</feature>
<dbReference type="PROSITE" id="PS00518">
    <property type="entry name" value="ZF_RING_1"/>
    <property type="match status" value="1"/>
</dbReference>
<dbReference type="InterPro" id="IPR017907">
    <property type="entry name" value="Znf_RING_CS"/>
</dbReference>
<feature type="compositionally biased region" description="Basic and acidic residues" evidence="6">
    <location>
        <begin position="1949"/>
        <end position="1964"/>
    </location>
</feature>
<feature type="compositionally biased region" description="Basic and acidic residues" evidence="6">
    <location>
        <begin position="1036"/>
        <end position="1049"/>
    </location>
</feature>
<dbReference type="PANTHER" id="PTHR10825">
    <property type="entry name" value="RING FINGER DOMAIN-CONTAINING, POLYCOMB GROUP COMPONENT"/>
    <property type="match status" value="1"/>
</dbReference>
<evidence type="ECO:0000256" key="6">
    <source>
        <dbReference type="SAM" id="MobiDB-lite"/>
    </source>
</evidence>
<dbReference type="OrthoDB" id="6375273at2759"/>
<evidence type="ECO:0000256" key="1">
    <source>
        <dbReference type="ARBA" id="ARBA00004123"/>
    </source>
</evidence>
<evidence type="ECO:0000256" key="5">
    <source>
        <dbReference type="ARBA" id="ARBA00023242"/>
    </source>
</evidence>
<feature type="compositionally biased region" description="Polar residues" evidence="6">
    <location>
        <begin position="1789"/>
        <end position="1805"/>
    </location>
</feature>
<feature type="region of interest" description="Disordered" evidence="6">
    <location>
        <begin position="109"/>
        <end position="193"/>
    </location>
</feature>
<dbReference type="PANTHER" id="PTHR10825:SF29">
    <property type="entry name" value="POLYCOMB GROUP RING FINGER PROTEIN 1"/>
    <property type="match status" value="1"/>
</dbReference>
<comment type="subcellular location">
    <subcellularLocation>
        <location evidence="1">Nucleus</location>
    </subcellularLocation>
</comment>
<feature type="compositionally biased region" description="Polar residues" evidence="6">
    <location>
        <begin position="1730"/>
        <end position="1743"/>
    </location>
</feature>
<feature type="compositionally biased region" description="Basic and acidic residues" evidence="6">
    <location>
        <begin position="1526"/>
        <end position="1548"/>
    </location>
</feature>
<gene>
    <name evidence="7" type="ORF">CTOB1V02_LOCUS3956</name>
</gene>
<feature type="compositionally biased region" description="Polar residues" evidence="6">
    <location>
        <begin position="1289"/>
        <end position="1298"/>
    </location>
</feature>
<dbReference type="SMART" id="SM00184">
    <property type="entry name" value="RING"/>
    <property type="match status" value="1"/>
</dbReference>
<dbReference type="FunFam" id="3.30.40.10:FF:000122">
    <property type="entry name" value="polycomb group RING finger protein 1"/>
    <property type="match status" value="1"/>
</dbReference>
<sequence>MSHPATRVKLNEVNEHITCPICGGYFIDATTIVECLHSFCRACIVRYLETSKNCPICDVQIHRAKPLLNIRPDKQLQDVVYKLVPGLFQDEMRRRREFYTEFREKRRAEKTKGATASKTSLKSFPKKKRKTRYLSAKDRQPSKERRLSCSSIKSEPALVNGIGGSDERSSDEESEEDDDDIPSDEEENGSASDSRYIVFRSDDNICISIQYKEDVRNKKRSSAPEVRYLLCPVLVTMAHLKRLIRSKFALSPRHPVHLSHDEIHLDDQLTLMDVVVRFRWKPLSGLESEDPFPINYTIPEDPSSPISPWPPAPPRHEAYISPRLPRLEEGQAPIALNGIVAMTKRDAARSQEQRRPPTSPVVNAAARFKRKSGGQSKRDRSPSLSEGAKGKRRTSPDTVTVKREPTSPPPTKSPTSSAPNLILGGRPTPTSRVPPIPAFMVSCSSPSTASTSTSSTSTASKTSTQPRKHDDDTATSAKKRKGQPAPPPRPPPQAKAPPLTPAPKVEISTSPPKAPSTVTIPPPDVSIERKESPSPSKGRAPTPSPTKTWNLVKDRQPPKPTKMVTGQPKKEDMSILRVPPSPSNSSATSMTSSLVSSPSVPPAPIVSVTAKKSPPPPSAVPQTKQERTQESKKTPPPLVSTAAAARSDPTQTTDLLLRMSGLMEKADPPAPPSPVKAEPLQKEKPVGETKNIRPPKEEKKAEPTPPPPPPVPTTTANSDLKPSKPEAQVASSSTTSAASSIPSIPLMSTSSGFHHQTPPAPFYAPYSSPAVAPHLYPYALGSYLHPATSAYAATAYPFSYNPWSVIGGLGIPTATIPQQTPRPSSPFHPTAVPGAGASILYNPYASSLLQHSSPASTPPPAQPAREAGASPVRRPSGKKGVVPSQRQPPQTPPLSKERDSPKLGRPVLPKPMSSGPPSLVTSSVDPPHTPSSPCVGIVRPFSASVVHSTPPSTPSCPRMSTPPPTTKKSSPNSFSVSSLLSPTTTTSVTTHSTPSPTPPVFSLAQPQLTTCTTVSWSTASVRPPPPSPLILPPTEGEEHKVTSHSDNSNKRSALSETLKQVRISSLHKDKGRLAPPPMAVKERISTLLPETERGGESKSEAPSPSVETQAGSGTKVRKPTANEVQEKEPRENERSKAVNEPKKDGQGSGELVDPKKESQSFVPNPVAPSDRNLPSGLKSVTSKTPERPGRTQSPNKKLSSLVVNQANKESPTEVPKQPRASQVTEKFDKSEKAVVETKKLASPQKPKNEALAKIVKESTSSEAVKKTSVCQEVKKWTTVAQTAEGGKKLTSTEPSCKTTGPMVKEMKKSTSTKLSCKTTGPMVKEMKKSTSTEPSCKTTGPMVEEGKKSTSTEPSCKTTRPMLEEGKKSKSTEPSCKTTGPMLEEVKKSFTSKNPIVPAKELKKETASKQAPLPSEEVQKSPSVEQSKVGAGIEKAEKPVMPSEEVKLTGAKQTEKVIVSVEEVSRLSAVKQAENPTMSSEEVKKTTKSKGAEKSSMSSKEEKKLSSSEPVGPFDVAVLKQAEEAKILSSKKTEKSSLPGEEVKKLTAPDKPIVPSQLQKDKSIVTSEVRKAIASKSTEKTFLPGEEAMKQSEKPTGSSPVKLAEKSSMSSEEVKKFVLPKQAEKPRVSSEEAKKFVSPKQAEKPSMSSEFKQREKSAEASQEAKISATSKQTDNLTMTSQEEGTKKSPKTFEKKKSTMQQQAEKITSSSAVNEAEKCAKTSEEVKKAGTSKQAEKITSSSAVKETEKCAKTSEEVRKAGTSKQAEKITLSSAVKGGEKCVKTSEEVKTSGTSKQAEKITSSSTVKEAEKCAKTSEEVKKSGTSKQAEKITSSSAVKEAEKSAKTSEEVKMSKQAEKLTMSGAVKEAEKAVVPSDEVNKSNVSKSAQTSSRSCSMEQAGKSDEGKHTPALNEKEKAVIAKTVEVKTSSTTEQSEKRGADEVEALSSAEEVTKSDEPIQRKEDKAQKIVAKVGNAEKETLSGAKELNETSIKVDLKKSEVPVVGQSTRSSVSAPTGKSAALPSISERDNKPVYGGDSGENKRIVRSPMIAPDSPKKDVGSSKQKESENGGLSSRKEDDSSKLSAIPETSPKFSQSAKTASGLEYKGKLLVASLHSVAQGSPPSDSKGSGSEKSISKVETVAKEKVVPRYCPGDPRLVKRTTEPKNNVAPSSKTHVGTSDASLMTKRKMESSDNIQVKRAKLDIEFQGRAEASVSAMSNGKDPSMKQDANGDSGPPAPKKAKLEEPNRVVELTNGTSPSTTSSLKTSKPSPSSTKTSTASSDDEKFSVTPAAAASPAANGKVRPSKVLDP</sequence>
<dbReference type="Gene3D" id="3.10.20.90">
    <property type="entry name" value="Phosphatidylinositol 3-kinase Catalytic Subunit, Chain A, domain 1"/>
    <property type="match status" value="1"/>
</dbReference>
<reference evidence="7" key="1">
    <citation type="submission" date="2020-11" db="EMBL/GenBank/DDBJ databases">
        <authorList>
            <person name="Tran Van P."/>
        </authorList>
    </citation>
    <scope>NUCLEOTIDE SEQUENCE</scope>
</reference>
<keyword evidence="5" id="KW-0539">Nucleus</keyword>
<feature type="compositionally biased region" description="Basic and acidic residues" evidence="6">
    <location>
        <begin position="624"/>
        <end position="633"/>
    </location>
</feature>
<feature type="compositionally biased region" description="Low complexity" evidence="6">
    <location>
        <begin position="442"/>
        <end position="464"/>
    </location>
</feature>
<feature type="compositionally biased region" description="Polar residues" evidence="6">
    <location>
        <begin position="1699"/>
        <end position="1712"/>
    </location>
</feature>
<feature type="compositionally biased region" description="Polar residues" evidence="6">
    <location>
        <begin position="1667"/>
        <end position="1682"/>
    </location>
</feature>
<feature type="compositionally biased region" description="Basic and acidic residues" evidence="6">
    <location>
        <begin position="1225"/>
        <end position="1239"/>
    </location>
</feature>
<dbReference type="InterPro" id="IPR013083">
    <property type="entry name" value="Znf_RING/FYVE/PHD"/>
</dbReference>
<feature type="compositionally biased region" description="Low complexity" evidence="6">
    <location>
        <begin position="2118"/>
        <end position="2131"/>
    </location>
</feature>
<organism evidence="7">
    <name type="scientific">Cyprideis torosa</name>
    <dbReference type="NCBI Taxonomy" id="163714"/>
    <lineage>
        <taxon>Eukaryota</taxon>
        <taxon>Metazoa</taxon>
        <taxon>Ecdysozoa</taxon>
        <taxon>Arthropoda</taxon>
        <taxon>Crustacea</taxon>
        <taxon>Oligostraca</taxon>
        <taxon>Ostracoda</taxon>
        <taxon>Podocopa</taxon>
        <taxon>Podocopida</taxon>
        <taxon>Cytherocopina</taxon>
        <taxon>Cytheroidea</taxon>
        <taxon>Cytherideidae</taxon>
        <taxon>Cyprideis</taxon>
    </lineage>
</organism>
<feature type="compositionally biased region" description="Basic and acidic residues" evidence="6">
    <location>
        <begin position="1980"/>
        <end position="1998"/>
    </location>
</feature>
<feature type="compositionally biased region" description="Polar residues" evidence="6">
    <location>
        <begin position="1879"/>
        <end position="1895"/>
    </location>
</feature>
<feature type="compositionally biased region" description="Basic and acidic residues" evidence="6">
    <location>
        <begin position="1683"/>
        <end position="1696"/>
    </location>
</feature>
<keyword evidence="4" id="KW-0862">Zinc</keyword>
<feature type="compositionally biased region" description="Low complexity" evidence="6">
    <location>
        <begin position="1309"/>
        <end position="1319"/>
    </location>
</feature>
<feature type="compositionally biased region" description="Low complexity" evidence="6">
    <location>
        <begin position="966"/>
        <end position="994"/>
    </location>
</feature>
<dbReference type="GO" id="GO:0008270">
    <property type="term" value="F:zinc ion binding"/>
    <property type="evidence" value="ECO:0007669"/>
    <property type="project" value="UniProtKB-KW"/>
</dbReference>
<feature type="region of interest" description="Disordered" evidence="6">
    <location>
        <begin position="345"/>
        <end position="742"/>
    </location>
</feature>
<dbReference type="InterPro" id="IPR001841">
    <property type="entry name" value="Znf_RING"/>
</dbReference>
<feature type="compositionally biased region" description="Basic and acidic residues" evidence="6">
    <location>
        <begin position="1612"/>
        <end position="1635"/>
    </location>
</feature>
<feature type="region of interest" description="Disordered" evidence="6">
    <location>
        <begin position="1463"/>
        <end position="1513"/>
    </location>
</feature>
<dbReference type="GO" id="GO:0035102">
    <property type="term" value="C:PRC1 complex"/>
    <property type="evidence" value="ECO:0007669"/>
    <property type="project" value="TreeGrafter"/>
</dbReference>
<feature type="compositionally biased region" description="Low complexity" evidence="6">
    <location>
        <begin position="731"/>
        <end position="742"/>
    </location>
</feature>
<feature type="compositionally biased region" description="Polar residues" evidence="6">
    <location>
        <begin position="915"/>
        <end position="924"/>
    </location>
</feature>
<feature type="compositionally biased region" description="Pro residues" evidence="6">
    <location>
        <begin position="1022"/>
        <end position="1031"/>
    </location>
</feature>
<feature type="compositionally biased region" description="Basic and acidic residues" evidence="6">
    <location>
        <begin position="135"/>
        <end position="147"/>
    </location>
</feature>
<feature type="compositionally biased region" description="Basic and acidic residues" evidence="6">
    <location>
        <begin position="345"/>
        <end position="355"/>
    </location>
</feature>
<evidence type="ECO:0000256" key="3">
    <source>
        <dbReference type="ARBA" id="ARBA00022771"/>
    </source>
</evidence>
<dbReference type="EMBL" id="OB660727">
    <property type="protein sequence ID" value="CAD7226030.1"/>
    <property type="molecule type" value="Genomic_DNA"/>
</dbReference>
<feature type="compositionally biased region" description="Basic and acidic residues" evidence="6">
    <location>
        <begin position="1714"/>
        <end position="1727"/>
    </location>
</feature>
<feature type="compositionally biased region" description="Basic and acidic residues" evidence="6">
    <location>
        <begin position="2132"/>
        <end position="2145"/>
    </location>
</feature>
<feature type="region of interest" description="Disordered" evidence="6">
    <location>
        <begin position="850"/>
        <end position="1247"/>
    </location>
</feature>
<feature type="compositionally biased region" description="Basic and acidic residues" evidence="6">
    <location>
        <begin position="2052"/>
        <end position="2079"/>
    </location>
</feature>
<feature type="compositionally biased region" description="Basic and acidic residues" evidence="6">
    <location>
        <begin position="1776"/>
        <end position="1788"/>
    </location>
</feature>
<dbReference type="Pfam" id="PF13923">
    <property type="entry name" value="zf-C3HC4_2"/>
    <property type="match status" value="1"/>
</dbReference>
<feature type="compositionally biased region" description="Low complexity" evidence="6">
    <location>
        <begin position="583"/>
        <end position="598"/>
    </location>
</feature>
<feature type="compositionally biased region" description="Polar residues" evidence="6">
    <location>
        <begin position="1100"/>
        <end position="1112"/>
    </location>
</feature>
<dbReference type="Gene3D" id="3.30.40.10">
    <property type="entry name" value="Zinc/RING finger domain, C3HC4 (zinc finger)"/>
    <property type="match status" value="1"/>
</dbReference>
<proteinExistence type="predicted"/>
<protein>
    <submittedName>
        <fullName evidence="7">Uncharacterized protein</fullName>
    </submittedName>
</protein>
<feature type="compositionally biased region" description="Polar residues" evidence="6">
    <location>
        <begin position="1004"/>
        <end position="1020"/>
    </location>
</feature>
<feature type="compositionally biased region" description="Basic and acidic residues" evidence="6">
    <location>
        <begin position="1080"/>
        <end position="1099"/>
    </location>
</feature>
<feature type="compositionally biased region" description="Basic and acidic residues" evidence="6">
    <location>
        <begin position="1744"/>
        <end position="1758"/>
    </location>
</feature>
<feature type="compositionally biased region" description="Basic and acidic residues" evidence="6">
    <location>
        <begin position="679"/>
        <end position="702"/>
    </location>
</feature>
<feature type="compositionally biased region" description="Polar residues" evidence="6">
    <location>
        <begin position="1190"/>
        <end position="1209"/>
    </location>
</feature>
<feature type="compositionally biased region" description="Basic and acidic residues" evidence="6">
    <location>
        <begin position="1124"/>
        <end position="1145"/>
    </location>
</feature>
<dbReference type="PROSITE" id="PS50089">
    <property type="entry name" value="ZF_RING_2"/>
    <property type="match status" value="1"/>
</dbReference>
<dbReference type="SUPFAM" id="SSF57850">
    <property type="entry name" value="RING/U-box"/>
    <property type="match status" value="1"/>
</dbReference>
<feature type="compositionally biased region" description="Basic and acidic residues" evidence="6">
    <location>
        <begin position="1481"/>
        <end position="1506"/>
    </location>
</feature>
<name>A0A7R8W6T2_9CRUS</name>
<feature type="compositionally biased region" description="Basic and acidic residues" evidence="6">
    <location>
        <begin position="1837"/>
        <end position="1856"/>
    </location>
</feature>
<feature type="compositionally biased region" description="Polar residues" evidence="6">
    <location>
        <begin position="2003"/>
        <end position="2014"/>
    </location>
</feature>
<feature type="compositionally biased region" description="Polar residues" evidence="6">
    <location>
        <begin position="2162"/>
        <end position="2180"/>
    </location>
</feature>
<feature type="region of interest" description="Disordered" evidence="6">
    <location>
        <begin position="1282"/>
        <end position="1451"/>
    </location>
</feature>
<feature type="compositionally biased region" description="Low complexity" evidence="6">
    <location>
        <begin position="2254"/>
        <end position="2278"/>
    </location>
</feature>